<feature type="coiled-coil region" evidence="1">
    <location>
        <begin position="112"/>
        <end position="153"/>
    </location>
</feature>
<dbReference type="NCBIfam" id="NF041200">
    <property type="entry name" value="mob_BfmA_Nterm"/>
    <property type="match status" value="1"/>
</dbReference>
<proteinExistence type="predicted"/>
<dbReference type="AlphaFoldDB" id="A0AAE4I3V7"/>
<dbReference type="Proteomes" id="UP001181239">
    <property type="component" value="Unassembled WGS sequence"/>
</dbReference>
<keyword evidence="1" id="KW-0175">Coiled coil</keyword>
<dbReference type="InterPro" id="IPR048012">
    <property type="entry name" value="BfmA-like_N"/>
</dbReference>
<sequence>MTDKATIQPKSKPGKTTISISGETSERLEIYCRTNGILRKDFVSLSLDYFERTGFDLKSNALDYSPLEKIIGELNDVKTTMQANNEGTEAVRKLIQVVQEQTAKQLPAPDLIAHTAEEKARAEAKIQEQEKEIQRIKEENIRLCNKIKELESYKERAYRELCRVRDEQKTIGKIKVNTELK</sequence>
<accession>A0AAE4I3V7</accession>
<evidence type="ECO:0000313" key="4">
    <source>
        <dbReference type="Proteomes" id="UP001181239"/>
    </source>
</evidence>
<evidence type="ECO:0000313" key="2">
    <source>
        <dbReference type="EMBL" id="MDU0239173.1"/>
    </source>
</evidence>
<evidence type="ECO:0000256" key="1">
    <source>
        <dbReference type="SAM" id="Coils"/>
    </source>
</evidence>
<gene>
    <name evidence="2" type="ORF">RVH43_00595</name>
    <name evidence="3" type="ORF">RVH43_00650</name>
</gene>
<dbReference type="EMBL" id="JAWDET010000004">
    <property type="protein sequence ID" value="MDU0239184.1"/>
    <property type="molecule type" value="Genomic_DNA"/>
</dbReference>
<dbReference type="RefSeq" id="WP_155198422.1">
    <property type="nucleotide sequence ID" value="NZ_JAWDET010000004.1"/>
</dbReference>
<dbReference type="EMBL" id="JAWDET010000004">
    <property type="protein sequence ID" value="MDU0239173.1"/>
    <property type="molecule type" value="Genomic_DNA"/>
</dbReference>
<evidence type="ECO:0000313" key="3">
    <source>
        <dbReference type="EMBL" id="MDU0239184.1"/>
    </source>
</evidence>
<comment type="caution">
    <text evidence="3">The sequence shown here is derived from an EMBL/GenBank/DDBJ whole genome shotgun (WGS) entry which is preliminary data.</text>
</comment>
<reference evidence="3" key="1">
    <citation type="submission" date="2023-10" db="EMBL/GenBank/DDBJ databases">
        <title>Genome of Potential pathogenic bacteria in Crohn's disease.</title>
        <authorList>
            <person name="Rodriguez-Palacios A."/>
        </authorList>
    </citation>
    <scope>NUCLEOTIDE SEQUENCE</scope>
    <source>
        <strain evidence="3">CavFT-hAR11</strain>
    </source>
</reference>
<organism evidence="3 4">
    <name type="scientific">Phocaeicola vulgatus</name>
    <name type="common">Bacteroides vulgatus</name>
    <dbReference type="NCBI Taxonomy" id="821"/>
    <lineage>
        <taxon>Bacteria</taxon>
        <taxon>Pseudomonadati</taxon>
        <taxon>Bacteroidota</taxon>
        <taxon>Bacteroidia</taxon>
        <taxon>Bacteroidales</taxon>
        <taxon>Bacteroidaceae</taxon>
        <taxon>Phocaeicola</taxon>
    </lineage>
</organism>
<name>A0AAE4I3V7_PHOVU</name>
<protein>
    <submittedName>
        <fullName evidence="3">BfmA/BtgA family mobilization protein</fullName>
    </submittedName>
</protein>